<keyword evidence="3" id="KW-0479">Metal-binding</keyword>
<evidence type="ECO:0000259" key="7">
    <source>
        <dbReference type="Pfam" id="PF13186"/>
    </source>
</evidence>
<evidence type="ECO:0000256" key="1">
    <source>
        <dbReference type="ARBA" id="ARBA00001966"/>
    </source>
</evidence>
<dbReference type="Gene3D" id="3.20.20.70">
    <property type="entry name" value="Aldolase class I"/>
    <property type="match status" value="1"/>
</dbReference>
<feature type="domain" description="4Fe4S-binding SPASM" evidence="7">
    <location>
        <begin position="237"/>
        <end position="280"/>
    </location>
</feature>
<dbReference type="InterPro" id="IPR058240">
    <property type="entry name" value="rSAM_sf"/>
</dbReference>
<accession>A0ABS5BN60</accession>
<dbReference type="SFLD" id="SFLDG01067">
    <property type="entry name" value="SPASM/twitch_domain_containing"/>
    <property type="match status" value="1"/>
</dbReference>
<reference evidence="8 9" key="1">
    <citation type="submission" date="2021-04" db="EMBL/GenBank/DDBJ databases">
        <authorList>
            <person name="Ivanova A."/>
        </authorList>
    </citation>
    <scope>NUCLEOTIDE SEQUENCE [LARGE SCALE GENOMIC DNA]</scope>
    <source>
        <strain evidence="8 9">G18</strain>
    </source>
</reference>
<proteinExistence type="predicted"/>
<dbReference type="InterPro" id="IPR013785">
    <property type="entry name" value="Aldolase_TIM"/>
</dbReference>
<evidence type="ECO:0000313" key="8">
    <source>
        <dbReference type="EMBL" id="MBP3955147.1"/>
    </source>
</evidence>
<feature type="domain" description="Radical SAM core" evidence="6">
    <location>
        <begin position="30"/>
        <end position="136"/>
    </location>
</feature>
<keyword evidence="9" id="KW-1185">Reference proteome</keyword>
<gene>
    <name evidence="8" type="ORF">J8F10_07615</name>
</gene>
<name>A0ABS5BN60_9BACT</name>
<organism evidence="8 9">
    <name type="scientific">Gemmata palustris</name>
    <dbReference type="NCBI Taxonomy" id="2822762"/>
    <lineage>
        <taxon>Bacteria</taxon>
        <taxon>Pseudomonadati</taxon>
        <taxon>Planctomycetota</taxon>
        <taxon>Planctomycetia</taxon>
        <taxon>Gemmatales</taxon>
        <taxon>Gemmataceae</taxon>
        <taxon>Gemmata</taxon>
    </lineage>
</organism>
<evidence type="ECO:0000256" key="5">
    <source>
        <dbReference type="ARBA" id="ARBA00023014"/>
    </source>
</evidence>
<keyword evidence="2" id="KW-0949">S-adenosyl-L-methionine</keyword>
<dbReference type="Pfam" id="PF13186">
    <property type="entry name" value="SPASM"/>
    <property type="match status" value="1"/>
</dbReference>
<evidence type="ECO:0000313" key="9">
    <source>
        <dbReference type="Proteomes" id="UP000676565"/>
    </source>
</evidence>
<evidence type="ECO:0000256" key="3">
    <source>
        <dbReference type="ARBA" id="ARBA00022723"/>
    </source>
</evidence>
<dbReference type="Pfam" id="PF04055">
    <property type="entry name" value="Radical_SAM"/>
    <property type="match status" value="1"/>
</dbReference>
<dbReference type="CDD" id="cd01335">
    <property type="entry name" value="Radical_SAM"/>
    <property type="match status" value="1"/>
</dbReference>
<protein>
    <submittedName>
        <fullName evidence="8">Radical SAM protein</fullName>
    </submittedName>
</protein>
<dbReference type="SFLD" id="SFLDS00029">
    <property type="entry name" value="Radical_SAM"/>
    <property type="match status" value="1"/>
</dbReference>
<keyword evidence="4" id="KW-0408">Iron</keyword>
<dbReference type="RefSeq" id="WP_210653242.1">
    <property type="nucleotide sequence ID" value="NZ_JAGKQQ010000001.1"/>
</dbReference>
<dbReference type="EMBL" id="JAGKQQ010000001">
    <property type="protein sequence ID" value="MBP3955147.1"/>
    <property type="molecule type" value="Genomic_DNA"/>
</dbReference>
<dbReference type="Proteomes" id="UP000676565">
    <property type="component" value="Unassembled WGS sequence"/>
</dbReference>
<comment type="cofactor">
    <cofactor evidence="1">
        <name>[4Fe-4S] cluster</name>
        <dbReference type="ChEBI" id="CHEBI:49883"/>
    </cofactor>
</comment>
<dbReference type="PANTHER" id="PTHR11228">
    <property type="entry name" value="RADICAL SAM DOMAIN PROTEIN"/>
    <property type="match status" value="1"/>
</dbReference>
<dbReference type="InterPro" id="IPR023885">
    <property type="entry name" value="4Fe4S-binding_SPASM_dom"/>
</dbReference>
<evidence type="ECO:0000259" key="6">
    <source>
        <dbReference type="Pfam" id="PF04055"/>
    </source>
</evidence>
<comment type="caution">
    <text evidence="8">The sequence shown here is derived from an EMBL/GenBank/DDBJ whole genome shotgun (WGS) entry which is preliminary data.</text>
</comment>
<dbReference type="InterPro" id="IPR050377">
    <property type="entry name" value="Radical_SAM_PqqE_MftC-like"/>
</dbReference>
<evidence type="ECO:0000256" key="4">
    <source>
        <dbReference type="ARBA" id="ARBA00023004"/>
    </source>
</evidence>
<keyword evidence="5" id="KW-0411">Iron-sulfur</keyword>
<dbReference type="CDD" id="cd21109">
    <property type="entry name" value="SPASM"/>
    <property type="match status" value="1"/>
</dbReference>
<dbReference type="PANTHER" id="PTHR11228:SF7">
    <property type="entry name" value="PQQA PEPTIDE CYCLASE"/>
    <property type="match status" value="1"/>
</dbReference>
<dbReference type="SUPFAM" id="SSF102114">
    <property type="entry name" value="Radical SAM enzymes"/>
    <property type="match status" value="1"/>
</dbReference>
<evidence type="ECO:0000256" key="2">
    <source>
        <dbReference type="ARBA" id="ARBA00022691"/>
    </source>
</evidence>
<dbReference type="InterPro" id="IPR007197">
    <property type="entry name" value="rSAM"/>
</dbReference>
<sequence length="380" mass="41763">MSTSIIKRFAPSEPPARMFRPRMVQLAPLYQCNLACPHCCVPIEWPDRLDIPTAVRFLEQAHHAGIGTVGFTGGEPFLYPEFLNVLTARAAELGFRFDKLMTNGVWHRDAEHATAVLSDLRDAGFNGKIGLSVDKFHGMDIEKLAEFCRVTRAVFARDTILSLSYASRAPNKGLEPIKRLAEALDGVVEWSKVLGRYLLVSDDFTMTACWNHLATVERAEELPGDSWDGTWFEEDYCEGPGQALIVNPKGEVKPCCGFASDLDQLTIGNIYTDSLEQIVQFARNHPVVGTVFRDGLTAIRDEILARDPNALPGATSNHCYFCWYVLAKGIYAQTTGKLELLPEHGGSQWAKIVAEKGKTALPLLSDDQGPKGCGSGGCGQ</sequence>